<sequence>MAKILAADIGGTNSRFALFESAGGELVMEDSIWLETHGAATFSELVQQVWDSDFAARPGGFESVALAVAGAVIHGVACPVLPNAPWGVDLRQVDFGVKKACLINDFAAQAYACRTRAVVDAVEIQHGVADDRGVIGVIGAGTGLGYSALLPGEAEWIALPSEGGHMAFPFSGPEEYEYAEFNRRESGRNWPEGDSVVTGLGLRLVHKFLTGEDRAPREISEILTPESETARWYARFYGRACRNWAIALMCEGGLYVAGGIAAKNPMFVKIPEFLEEFHNSHVYGAFLRSVPIRLNANQESGLLGAGFYAMQLLGR</sequence>
<dbReference type="PANTHER" id="PTHR47363:SF1">
    <property type="entry name" value="GLUCOKINASE"/>
    <property type="match status" value="1"/>
</dbReference>
<comment type="similarity">
    <text evidence="3">Belongs to the bacterial glucokinase family.</text>
</comment>
<keyword evidence="1" id="KW-0808">Transferase</keyword>
<evidence type="ECO:0000313" key="5">
    <source>
        <dbReference type="Proteomes" id="UP000428328"/>
    </source>
</evidence>
<evidence type="ECO:0000256" key="1">
    <source>
        <dbReference type="ARBA" id="ARBA00022679"/>
    </source>
</evidence>
<dbReference type="SUPFAM" id="SSF53067">
    <property type="entry name" value="Actin-like ATPase domain"/>
    <property type="match status" value="1"/>
</dbReference>
<reference evidence="4 5" key="1">
    <citation type="submission" date="2019-11" db="EMBL/GenBank/DDBJ databases">
        <authorList>
            <person name="Zheng R.K."/>
            <person name="Sun C.M."/>
        </authorList>
    </citation>
    <scope>NUCLEOTIDE SEQUENCE [LARGE SCALE GENOMIC DNA]</scope>
    <source>
        <strain evidence="4 5">SRB007</strain>
    </source>
</reference>
<dbReference type="Proteomes" id="UP000428328">
    <property type="component" value="Chromosome"/>
</dbReference>
<dbReference type="GO" id="GO:0005524">
    <property type="term" value="F:ATP binding"/>
    <property type="evidence" value="ECO:0007669"/>
    <property type="project" value="InterPro"/>
</dbReference>
<name>A0A6I6JFY1_9BACT</name>
<organism evidence="4 5">
    <name type="scientific">Pseudodesulfovibrio cashew</name>
    <dbReference type="NCBI Taxonomy" id="2678688"/>
    <lineage>
        <taxon>Bacteria</taxon>
        <taxon>Pseudomonadati</taxon>
        <taxon>Thermodesulfobacteriota</taxon>
        <taxon>Desulfovibrionia</taxon>
        <taxon>Desulfovibrionales</taxon>
        <taxon>Desulfovibrionaceae</taxon>
    </lineage>
</organism>
<dbReference type="GO" id="GO:0006096">
    <property type="term" value="P:glycolytic process"/>
    <property type="evidence" value="ECO:0007669"/>
    <property type="project" value="InterPro"/>
</dbReference>
<dbReference type="EMBL" id="CP046400">
    <property type="protein sequence ID" value="QGY41081.1"/>
    <property type="molecule type" value="Genomic_DNA"/>
</dbReference>
<dbReference type="Gene3D" id="3.40.367.20">
    <property type="match status" value="1"/>
</dbReference>
<dbReference type="AlphaFoldDB" id="A0A6I6JFY1"/>
<keyword evidence="2 4" id="KW-0418">Kinase</keyword>
<accession>A0A6I6JFY1</accession>
<dbReference type="Pfam" id="PF02685">
    <property type="entry name" value="Glucokinase"/>
    <property type="match status" value="1"/>
</dbReference>
<dbReference type="PANTHER" id="PTHR47363">
    <property type="entry name" value="GLUCOKINASE"/>
    <property type="match status" value="1"/>
</dbReference>
<dbReference type="InterPro" id="IPR043129">
    <property type="entry name" value="ATPase_NBD"/>
</dbReference>
<dbReference type="GO" id="GO:0004340">
    <property type="term" value="F:glucokinase activity"/>
    <property type="evidence" value="ECO:0007669"/>
    <property type="project" value="InterPro"/>
</dbReference>
<dbReference type="RefSeq" id="WP_158949003.1">
    <property type="nucleotide sequence ID" value="NZ_CP046400.1"/>
</dbReference>
<evidence type="ECO:0000313" key="4">
    <source>
        <dbReference type="EMBL" id="QGY41081.1"/>
    </source>
</evidence>
<keyword evidence="5" id="KW-1185">Reference proteome</keyword>
<protein>
    <submittedName>
        <fullName evidence="4">Glucokinase</fullName>
    </submittedName>
</protein>
<dbReference type="CDD" id="cd24008">
    <property type="entry name" value="ASKHA_NBD_GLK"/>
    <property type="match status" value="1"/>
</dbReference>
<dbReference type="GO" id="GO:0005536">
    <property type="term" value="F:D-glucose binding"/>
    <property type="evidence" value="ECO:0007669"/>
    <property type="project" value="InterPro"/>
</dbReference>
<dbReference type="Gene3D" id="3.30.420.40">
    <property type="match status" value="1"/>
</dbReference>
<evidence type="ECO:0000256" key="2">
    <source>
        <dbReference type="ARBA" id="ARBA00022777"/>
    </source>
</evidence>
<dbReference type="KEGG" id="psel:GM415_13405"/>
<proteinExistence type="inferred from homology"/>
<evidence type="ECO:0000256" key="3">
    <source>
        <dbReference type="RuleBase" id="RU004046"/>
    </source>
</evidence>
<gene>
    <name evidence="4" type="ORF">GM415_13405</name>
</gene>
<dbReference type="InterPro" id="IPR003836">
    <property type="entry name" value="Glucokinase"/>
</dbReference>